<protein>
    <submittedName>
        <fullName evidence="6">MFS transporter</fullName>
    </submittedName>
</protein>
<dbReference type="InterPro" id="IPR011701">
    <property type="entry name" value="MFS"/>
</dbReference>
<dbReference type="Gene3D" id="1.20.1250.20">
    <property type="entry name" value="MFS general substrate transporter like domains"/>
    <property type="match status" value="2"/>
</dbReference>
<dbReference type="PANTHER" id="PTHR23542:SF1">
    <property type="entry name" value="MAJOR FACILITATOR SUPERFAMILY (MFS) PROFILE DOMAIN-CONTAINING PROTEIN"/>
    <property type="match status" value="1"/>
</dbReference>
<feature type="transmembrane region" description="Helical" evidence="5">
    <location>
        <begin position="181"/>
        <end position="207"/>
    </location>
</feature>
<dbReference type="OrthoDB" id="9180256at2"/>
<dbReference type="EMBL" id="SDMQ01000011">
    <property type="protein sequence ID" value="TBT83527.1"/>
    <property type="molecule type" value="Genomic_DNA"/>
</dbReference>
<comment type="subcellular location">
    <subcellularLocation>
        <location evidence="1">Membrane</location>
        <topology evidence="1">Multi-pass membrane protein</topology>
    </subcellularLocation>
</comment>
<keyword evidence="2 5" id="KW-0812">Transmembrane</keyword>
<feature type="transmembrane region" description="Helical" evidence="5">
    <location>
        <begin position="228"/>
        <end position="254"/>
    </location>
</feature>
<dbReference type="Pfam" id="PF07690">
    <property type="entry name" value="MFS_1"/>
    <property type="match status" value="1"/>
</dbReference>
<feature type="transmembrane region" description="Helical" evidence="5">
    <location>
        <begin position="315"/>
        <end position="336"/>
    </location>
</feature>
<comment type="caution">
    <text evidence="6">The sequence shown here is derived from an EMBL/GenBank/DDBJ whole genome shotgun (WGS) entry which is preliminary data.</text>
</comment>
<dbReference type="GO" id="GO:0016020">
    <property type="term" value="C:membrane"/>
    <property type="evidence" value="ECO:0007669"/>
    <property type="project" value="UniProtKB-SubCell"/>
</dbReference>
<feature type="transmembrane region" description="Helical" evidence="5">
    <location>
        <begin position="92"/>
        <end position="115"/>
    </location>
</feature>
<accession>A0A4Q9KDK1</accession>
<gene>
    <name evidence="6" type="ORF">ET989_11250</name>
</gene>
<dbReference type="AlphaFoldDB" id="A0A4Q9KDK1"/>
<evidence type="ECO:0000256" key="1">
    <source>
        <dbReference type="ARBA" id="ARBA00004141"/>
    </source>
</evidence>
<keyword evidence="4 5" id="KW-0472">Membrane</keyword>
<dbReference type="InterPro" id="IPR005829">
    <property type="entry name" value="Sugar_transporter_CS"/>
</dbReference>
<proteinExistence type="predicted"/>
<feature type="transmembrane region" description="Helical" evidence="5">
    <location>
        <begin position="348"/>
        <end position="372"/>
    </location>
</feature>
<evidence type="ECO:0000256" key="5">
    <source>
        <dbReference type="SAM" id="Phobius"/>
    </source>
</evidence>
<evidence type="ECO:0000313" key="7">
    <source>
        <dbReference type="Proteomes" id="UP000292373"/>
    </source>
</evidence>
<reference evidence="6 7" key="1">
    <citation type="submission" date="2019-01" db="EMBL/GenBank/DDBJ databases">
        <title>Lactibacter flavus gen. nov., sp. nov., a novel bacterium of the family Propionibacteriaceae isolated from raw milk and dairy products.</title>
        <authorList>
            <person name="Huptas C."/>
            <person name="Wenning M."/>
            <person name="Breitenwieser F."/>
            <person name="Doll E."/>
            <person name="Von Neubeck M."/>
            <person name="Busse H.-J."/>
            <person name="Scherer S."/>
        </authorList>
    </citation>
    <scope>NUCLEOTIDE SEQUENCE [LARGE SCALE GENOMIC DNA]</scope>
    <source>
        <strain evidence="6 7">KCTC 33808</strain>
    </source>
</reference>
<organism evidence="6 7">
    <name type="scientific">Propioniciclava sinopodophylli</name>
    <dbReference type="NCBI Taxonomy" id="1837344"/>
    <lineage>
        <taxon>Bacteria</taxon>
        <taxon>Bacillati</taxon>
        <taxon>Actinomycetota</taxon>
        <taxon>Actinomycetes</taxon>
        <taxon>Propionibacteriales</taxon>
        <taxon>Propionibacteriaceae</taxon>
        <taxon>Propioniciclava</taxon>
    </lineage>
</organism>
<evidence type="ECO:0000313" key="6">
    <source>
        <dbReference type="EMBL" id="TBT83527.1"/>
    </source>
</evidence>
<evidence type="ECO:0000256" key="2">
    <source>
        <dbReference type="ARBA" id="ARBA00022692"/>
    </source>
</evidence>
<feature type="transmembrane region" description="Helical" evidence="5">
    <location>
        <begin position="378"/>
        <end position="400"/>
    </location>
</feature>
<dbReference type="PROSITE" id="PS00216">
    <property type="entry name" value="SUGAR_TRANSPORT_1"/>
    <property type="match status" value="1"/>
</dbReference>
<dbReference type="PANTHER" id="PTHR23542">
    <property type="match status" value="1"/>
</dbReference>
<feature type="transmembrane region" description="Helical" evidence="5">
    <location>
        <begin position="59"/>
        <end position="80"/>
    </location>
</feature>
<name>A0A4Q9KDK1_9ACTN</name>
<keyword evidence="7" id="KW-1185">Reference proteome</keyword>
<evidence type="ECO:0000256" key="3">
    <source>
        <dbReference type="ARBA" id="ARBA00022989"/>
    </source>
</evidence>
<evidence type="ECO:0000256" key="4">
    <source>
        <dbReference type="ARBA" id="ARBA00023136"/>
    </source>
</evidence>
<dbReference type="GO" id="GO:0022857">
    <property type="term" value="F:transmembrane transporter activity"/>
    <property type="evidence" value="ECO:0007669"/>
    <property type="project" value="InterPro"/>
</dbReference>
<feature type="transmembrane region" description="Helical" evidence="5">
    <location>
        <begin position="260"/>
        <end position="279"/>
    </location>
</feature>
<feature type="transmembrane region" description="Helical" evidence="5">
    <location>
        <begin position="291"/>
        <end position="309"/>
    </location>
</feature>
<dbReference type="InterPro" id="IPR036259">
    <property type="entry name" value="MFS_trans_sf"/>
</dbReference>
<sequence length="416" mass="41889">MRTEPSVPGGPMSTPESTYSLLVRNASLGWLASAFVARLPYSMLTLTLVLFGQELTGSFAFAGLLVAAFSLGGALGAPVVGLLADRFGRRRALLAMTAAAAVSIATLASLAWVAVPVFVQAVVSGLVGATNGQVGAMARAGWSAAFAGEPDGRRKIEVAMSYETVADEVSFVAGPILGATLAAAVSPVFAVGVAWVLLVVAQTFFAFRLPAVRTLAGGITRGRVPARMVAWLVLSSVVGAVFGTTQTGIAALFQDTPDEVWTGLVYGAMGVGSAVSGLFAHRLLRRWSLPVRVMGAGALMVVFGLGLAATGVPLLLAVACFSLGLCVAPLLIAASTGTERLADPGNTLVLTLLSTAVMVGVGSGASAAGWVIEAWGAQAALAMPAVLGVAAALTGVLASASRADAHGVRPTLTTAA</sequence>
<dbReference type="Proteomes" id="UP000292373">
    <property type="component" value="Unassembled WGS sequence"/>
</dbReference>
<dbReference type="SUPFAM" id="SSF103473">
    <property type="entry name" value="MFS general substrate transporter"/>
    <property type="match status" value="1"/>
</dbReference>
<keyword evidence="3 5" id="KW-1133">Transmembrane helix</keyword>